<keyword evidence="2 3" id="KW-0326">Glycosidase</keyword>
<evidence type="ECO:0000313" key="6">
    <source>
        <dbReference type="Proteomes" id="UP000007013"/>
    </source>
</evidence>
<dbReference type="Gene3D" id="3.20.20.80">
    <property type="entry name" value="Glycosidases"/>
    <property type="match status" value="1"/>
</dbReference>
<evidence type="ECO:0000313" key="5">
    <source>
        <dbReference type="EMBL" id="ACB77786.1"/>
    </source>
</evidence>
<accession>B1ZQ65</accession>
<keyword evidence="1 3" id="KW-0378">Hydrolase</keyword>
<proteinExistence type="inferred from homology"/>
<reference evidence="5 6" key="1">
    <citation type="journal article" date="2011" name="J. Bacteriol.">
        <title>Genome sequence of the verrucomicrobium Opitutus terrae PB90-1, an abundant inhabitant of rice paddy soil ecosystems.</title>
        <authorList>
            <person name="van Passel M.W."/>
            <person name="Kant R."/>
            <person name="Palva A."/>
            <person name="Copeland A."/>
            <person name="Lucas S."/>
            <person name="Lapidus A."/>
            <person name="Glavina del Rio T."/>
            <person name="Pitluck S."/>
            <person name="Goltsman E."/>
            <person name="Clum A."/>
            <person name="Sun H."/>
            <person name="Schmutz J."/>
            <person name="Larimer F.W."/>
            <person name="Land M.L."/>
            <person name="Hauser L."/>
            <person name="Kyrpides N."/>
            <person name="Mikhailova N."/>
            <person name="Richardson P.P."/>
            <person name="Janssen P.H."/>
            <person name="de Vos W.M."/>
            <person name="Smidt H."/>
        </authorList>
    </citation>
    <scope>NUCLEOTIDE SEQUENCE [LARGE SCALE GENOMIC DNA]</scope>
    <source>
        <strain evidence="6">DSM 11246 / JCM 15787 / PB90-1</strain>
    </source>
</reference>
<protein>
    <submittedName>
        <fullName evidence="5">Glycoside hydrolase family 5</fullName>
    </submittedName>
</protein>
<dbReference type="GO" id="GO:0000272">
    <property type="term" value="P:polysaccharide catabolic process"/>
    <property type="evidence" value="ECO:0007669"/>
    <property type="project" value="InterPro"/>
</dbReference>
<dbReference type="SUPFAM" id="SSF51445">
    <property type="entry name" value="(Trans)glycosidases"/>
    <property type="match status" value="1"/>
</dbReference>
<dbReference type="Proteomes" id="UP000007013">
    <property type="component" value="Chromosome"/>
</dbReference>
<dbReference type="CAZy" id="GH5">
    <property type="family name" value="Glycoside Hydrolase Family 5"/>
</dbReference>
<name>B1ZQ65_OPITP</name>
<dbReference type="Pfam" id="PF00150">
    <property type="entry name" value="Cellulase"/>
    <property type="match status" value="1"/>
</dbReference>
<dbReference type="EMBL" id="CP001032">
    <property type="protein sequence ID" value="ACB77786.1"/>
    <property type="molecule type" value="Genomic_DNA"/>
</dbReference>
<gene>
    <name evidence="5" type="ordered locus">Oter_4515</name>
</gene>
<dbReference type="eggNOG" id="COG2730">
    <property type="taxonomic scope" value="Bacteria"/>
</dbReference>
<organism evidence="5 6">
    <name type="scientific">Opitutus terrae (strain DSM 11246 / JCM 15787 / PB90-1)</name>
    <dbReference type="NCBI Taxonomy" id="452637"/>
    <lineage>
        <taxon>Bacteria</taxon>
        <taxon>Pseudomonadati</taxon>
        <taxon>Verrucomicrobiota</taxon>
        <taxon>Opitutia</taxon>
        <taxon>Opitutales</taxon>
        <taxon>Opitutaceae</taxon>
        <taxon>Opitutus</taxon>
    </lineage>
</organism>
<dbReference type="AlphaFoldDB" id="B1ZQ65"/>
<evidence type="ECO:0000256" key="3">
    <source>
        <dbReference type="RuleBase" id="RU361153"/>
    </source>
</evidence>
<dbReference type="KEGG" id="ote:Oter_4515"/>
<comment type="similarity">
    <text evidence="3">Belongs to the glycosyl hydrolase 5 (cellulase A) family.</text>
</comment>
<dbReference type="GO" id="GO:0004553">
    <property type="term" value="F:hydrolase activity, hydrolyzing O-glycosyl compounds"/>
    <property type="evidence" value="ECO:0007669"/>
    <property type="project" value="InterPro"/>
</dbReference>
<evidence type="ECO:0000259" key="4">
    <source>
        <dbReference type="Pfam" id="PF00150"/>
    </source>
</evidence>
<evidence type="ECO:0000256" key="2">
    <source>
        <dbReference type="ARBA" id="ARBA00023295"/>
    </source>
</evidence>
<dbReference type="HOGENOM" id="CLU_775766_0_0_0"/>
<dbReference type="InterPro" id="IPR017853">
    <property type="entry name" value="GH"/>
</dbReference>
<keyword evidence="6" id="KW-1185">Reference proteome</keyword>
<sequence length="357" mass="39385">MRPEALRLNPPEPFALQMKGIFGSGVVDSVRPVGLPRALMCAHIPRASGDPAGVPPAGGAWRVVRVGVGLTVALLGLGLHAATLGFGDGVNLQPSYFNAGQVDFGWKLMRAQPRIQTVRVEIEPSIPIGTAKRWLTEAQAQGYGVIATYHHARFNGSDSVEELLNAAKWWRANYGALRETGPLTINLMNEWGSHKQRPQSFADAYNQAIKLVREVYDGPIVVDIPGWAQETHVAREAATLIEDTNIIFSVHIYASGWVEYGPRHWMTTADLDALEASGRPVLVGEFGGRRKGRADWSALVDHARAKGWTLLAWAWNGDGEGMNMVRPTWSEKPQATRFSPSSYFRQVYSKLREPKRK</sequence>
<dbReference type="InterPro" id="IPR001547">
    <property type="entry name" value="Glyco_hydro_5"/>
</dbReference>
<evidence type="ECO:0000256" key="1">
    <source>
        <dbReference type="ARBA" id="ARBA00022801"/>
    </source>
</evidence>
<feature type="domain" description="Glycoside hydrolase family 5" evidence="4">
    <location>
        <begin position="132"/>
        <end position="318"/>
    </location>
</feature>
<dbReference type="STRING" id="452637.Oter_4515"/>